<sequence>MIDLLEFVVGGKVKLGVLFFLLTTYLAGLPHSPALAQDTHHWGNQFGTRAALLGGAVLTDTVDNAGVFYNPGNLAFLDTTTLTLNANLYGLENIRVENALGEQADFKGLQFNTIPLLISGAFRLKNSFQINYGLLTPVNFKFNGVARIDRLSDLIEEAESPGQEEILAESAISNRLQETTLALGISKKINSNLGIGLSLLNTFRSVDYSYRFSGKTLTNQSTPLLISRSQHEFVNYFTVRTALKAGLNYQGEGLGLGLTVTSPGLSWLGNGTISEDLTLVNVLNPQTGQRQSAYASDRQEKLKAKYKSPFEIGLGAHKTWGKNTISLNVTHFSAIDPYRIIEVEPNILIRPDLLPGISSSDFLNVETAMQAVTNFSLGLQRRINPVLDLMGSFRSDFSFYDPEPALGTQITTEFTQWDIFHITFGGIINKNQSNLTLGLVYSFGSTDSYFQENSFSDSDPNPPLEGSLIITEAAYSNIGLLIGYSFYFKKLN</sequence>
<organism evidence="1 2">
    <name type="scientific">Algoriphagus confluentis</name>
    <dbReference type="NCBI Taxonomy" id="1697556"/>
    <lineage>
        <taxon>Bacteria</taxon>
        <taxon>Pseudomonadati</taxon>
        <taxon>Bacteroidota</taxon>
        <taxon>Cytophagia</taxon>
        <taxon>Cytophagales</taxon>
        <taxon>Cyclobacteriaceae</taxon>
        <taxon>Algoriphagus</taxon>
    </lineage>
</organism>
<evidence type="ECO:0000313" key="1">
    <source>
        <dbReference type="EMBL" id="GMQ29905.1"/>
    </source>
</evidence>
<keyword evidence="2" id="KW-1185">Reference proteome</keyword>
<dbReference type="EMBL" id="BTPD01000007">
    <property type="protein sequence ID" value="GMQ29905.1"/>
    <property type="molecule type" value="Genomic_DNA"/>
</dbReference>
<dbReference type="Gene3D" id="2.40.160.60">
    <property type="entry name" value="Outer membrane protein transport protein (OMPP1/FadL/TodX)"/>
    <property type="match status" value="1"/>
</dbReference>
<dbReference type="RefSeq" id="WP_338224619.1">
    <property type="nucleotide sequence ID" value="NZ_BTPD01000007.1"/>
</dbReference>
<accession>A0ABQ6PRP4</accession>
<comment type="caution">
    <text evidence="1">The sequence shown here is derived from an EMBL/GenBank/DDBJ whole genome shotgun (WGS) entry which is preliminary data.</text>
</comment>
<evidence type="ECO:0000313" key="2">
    <source>
        <dbReference type="Proteomes" id="UP001338309"/>
    </source>
</evidence>
<evidence type="ECO:0008006" key="3">
    <source>
        <dbReference type="Google" id="ProtNLM"/>
    </source>
</evidence>
<name>A0ABQ6PRP4_9BACT</name>
<protein>
    <recommendedName>
        <fullName evidence="3">Long-chain fatty acid transport protein</fullName>
    </recommendedName>
</protein>
<reference evidence="1 2" key="1">
    <citation type="submission" date="2023-08" db="EMBL/GenBank/DDBJ databases">
        <title>Draft genome sequence of Algoriphagus confluentis.</title>
        <authorList>
            <person name="Takatani N."/>
            <person name="Hosokawa M."/>
            <person name="Sawabe T."/>
        </authorList>
    </citation>
    <scope>NUCLEOTIDE SEQUENCE [LARGE SCALE GENOMIC DNA]</scope>
    <source>
        <strain evidence="1 2">NBRC 111222</strain>
    </source>
</reference>
<proteinExistence type="predicted"/>
<gene>
    <name evidence="1" type="ORF">Aconfl_25480</name>
</gene>
<dbReference type="Proteomes" id="UP001338309">
    <property type="component" value="Unassembled WGS sequence"/>
</dbReference>